<dbReference type="PROSITE" id="PS50871">
    <property type="entry name" value="C1Q"/>
    <property type="match status" value="1"/>
</dbReference>
<feature type="domain" description="C1q" evidence="5">
    <location>
        <begin position="54"/>
        <end position="179"/>
    </location>
</feature>
<feature type="compositionally biased region" description="Basic residues" evidence="4">
    <location>
        <begin position="10"/>
        <end position="22"/>
    </location>
</feature>
<dbReference type="SMART" id="SM00110">
    <property type="entry name" value="C1Q"/>
    <property type="match status" value="1"/>
</dbReference>
<dbReference type="PANTHER" id="PTHR22923">
    <property type="entry name" value="CEREBELLIN-RELATED"/>
    <property type="match status" value="1"/>
</dbReference>
<dbReference type="PANTHER" id="PTHR22923:SF116">
    <property type="entry name" value="C1Q DOMAIN-CONTAINING PROTEIN"/>
    <property type="match status" value="1"/>
</dbReference>
<evidence type="ECO:0000256" key="3">
    <source>
        <dbReference type="ARBA" id="ARBA00022729"/>
    </source>
</evidence>
<protein>
    <recommendedName>
        <fullName evidence="5">C1q domain-containing protein</fullName>
    </recommendedName>
</protein>
<dbReference type="InterPro" id="IPR001073">
    <property type="entry name" value="C1q_dom"/>
</dbReference>
<evidence type="ECO:0000313" key="7">
    <source>
        <dbReference type="Proteomes" id="UP001217089"/>
    </source>
</evidence>
<evidence type="ECO:0000259" key="5">
    <source>
        <dbReference type="PROSITE" id="PS50871"/>
    </source>
</evidence>
<evidence type="ECO:0000256" key="4">
    <source>
        <dbReference type="SAM" id="MobiDB-lite"/>
    </source>
</evidence>
<keyword evidence="7" id="KW-1185">Reference proteome</keyword>
<dbReference type="InterPro" id="IPR008983">
    <property type="entry name" value="Tumour_necrosis_fac-like_dom"/>
</dbReference>
<reference evidence="6 7" key="1">
    <citation type="submission" date="2022-12" db="EMBL/GenBank/DDBJ databases">
        <title>Chromosome-level genome of Tegillarca granosa.</title>
        <authorList>
            <person name="Kim J."/>
        </authorList>
    </citation>
    <scope>NUCLEOTIDE SEQUENCE [LARGE SCALE GENOMIC DNA]</scope>
    <source>
        <strain evidence="6">Teg-2019</strain>
        <tissue evidence="6">Adductor muscle</tissue>
    </source>
</reference>
<dbReference type="EMBL" id="JARBDR010000440">
    <property type="protein sequence ID" value="KAJ8313059.1"/>
    <property type="molecule type" value="Genomic_DNA"/>
</dbReference>
<dbReference type="SUPFAM" id="SSF49842">
    <property type="entry name" value="TNF-like"/>
    <property type="match status" value="1"/>
</dbReference>
<evidence type="ECO:0000256" key="1">
    <source>
        <dbReference type="ARBA" id="ARBA00004613"/>
    </source>
</evidence>
<evidence type="ECO:0000313" key="6">
    <source>
        <dbReference type="EMBL" id="KAJ8313059.1"/>
    </source>
</evidence>
<feature type="compositionally biased region" description="Low complexity" evidence="4">
    <location>
        <begin position="25"/>
        <end position="36"/>
    </location>
</feature>
<sequence>MNSKEEQKNSKKNKKSGQKRKKDSQNVSSNSDSQNKTKVHVQDYEVITEDPHLDDCTKVAFTARKLIPETLREPNVKVTFENVTLNVGDGYNSSTGIFTAPADGIYVFSWSIATKQFIATGSGLYVNGIYEIARAWADAREVKNYQDDSSSATVAVQLHSQLKGEECFGKQNQSGSLCQ</sequence>
<comment type="caution">
    <text evidence="6">The sequence shown here is derived from an EMBL/GenBank/DDBJ whole genome shotgun (WGS) entry which is preliminary data.</text>
</comment>
<accession>A0ABQ9F6Q1</accession>
<feature type="region of interest" description="Disordered" evidence="4">
    <location>
        <begin position="1"/>
        <end position="40"/>
    </location>
</feature>
<dbReference type="Pfam" id="PF00386">
    <property type="entry name" value="C1q"/>
    <property type="match status" value="1"/>
</dbReference>
<evidence type="ECO:0000256" key="2">
    <source>
        <dbReference type="ARBA" id="ARBA00022525"/>
    </source>
</evidence>
<name>A0ABQ9F6Q1_TEGGR</name>
<comment type="subcellular location">
    <subcellularLocation>
        <location evidence="1">Secreted</location>
    </subcellularLocation>
</comment>
<gene>
    <name evidence="6" type="ORF">KUTeg_010432</name>
</gene>
<proteinExistence type="predicted"/>
<dbReference type="Gene3D" id="2.60.120.40">
    <property type="match status" value="1"/>
</dbReference>
<dbReference type="Proteomes" id="UP001217089">
    <property type="component" value="Unassembled WGS sequence"/>
</dbReference>
<keyword evidence="3" id="KW-0732">Signal</keyword>
<keyword evidence="2" id="KW-0964">Secreted</keyword>
<dbReference type="InterPro" id="IPR050822">
    <property type="entry name" value="Cerebellin_Synaptic_Org"/>
</dbReference>
<organism evidence="6 7">
    <name type="scientific">Tegillarca granosa</name>
    <name type="common">Malaysian cockle</name>
    <name type="synonym">Anadara granosa</name>
    <dbReference type="NCBI Taxonomy" id="220873"/>
    <lineage>
        <taxon>Eukaryota</taxon>
        <taxon>Metazoa</taxon>
        <taxon>Spiralia</taxon>
        <taxon>Lophotrochozoa</taxon>
        <taxon>Mollusca</taxon>
        <taxon>Bivalvia</taxon>
        <taxon>Autobranchia</taxon>
        <taxon>Pteriomorphia</taxon>
        <taxon>Arcoida</taxon>
        <taxon>Arcoidea</taxon>
        <taxon>Arcidae</taxon>
        <taxon>Tegillarca</taxon>
    </lineage>
</organism>